<organism evidence="3 4">
    <name type="scientific">Ephemerocybe angulata</name>
    <dbReference type="NCBI Taxonomy" id="980116"/>
    <lineage>
        <taxon>Eukaryota</taxon>
        <taxon>Fungi</taxon>
        <taxon>Dikarya</taxon>
        <taxon>Basidiomycota</taxon>
        <taxon>Agaricomycotina</taxon>
        <taxon>Agaricomycetes</taxon>
        <taxon>Agaricomycetidae</taxon>
        <taxon>Agaricales</taxon>
        <taxon>Agaricineae</taxon>
        <taxon>Psathyrellaceae</taxon>
        <taxon>Ephemerocybe</taxon>
    </lineage>
</organism>
<accession>A0A8H6LUL1</accession>
<keyword evidence="4" id="KW-1185">Reference proteome</keyword>
<protein>
    <submittedName>
        <fullName evidence="3">Uncharacterized protein</fullName>
    </submittedName>
</protein>
<evidence type="ECO:0000313" key="4">
    <source>
        <dbReference type="Proteomes" id="UP000521943"/>
    </source>
</evidence>
<proteinExistence type="predicted"/>
<keyword evidence="1" id="KW-0175">Coiled coil</keyword>
<feature type="coiled-coil region" evidence="1">
    <location>
        <begin position="101"/>
        <end position="163"/>
    </location>
</feature>
<evidence type="ECO:0000313" key="3">
    <source>
        <dbReference type="EMBL" id="KAF6742789.1"/>
    </source>
</evidence>
<dbReference type="AlphaFoldDB" id="A0A8H6LUL1"/>
<name>A0A8H6LUL1_9AGAR</name>
<sequence length="334" mass="37936">MPKVEQLETSSNADNLAISPFNRERGRVVHLPSRYNVPLDDPTPSNLREEIRRRPSRIICVRVAEGDHVSIKRLYNPPNDSSAGSEAPPHRDEDADSARYISDLENRVKSLERSNNRLKGQLERQRELRKDIKIDLEEARTQLLNLEEKAEREGNLMESLQNEARRYPWLVVNRVLLSQGSGLLGILHIHLTPNEVVDLSSPSSGTLGLPRNASQTRPLKLLRRQSRASSQSKAVVDVGRRLNSSMGSQDGVDSGGRLNSPMSSRRYIIIEGARSWSWALREGTWATELSRVGWEVAQWEYRGSRVVKCRALYHHQGRRQAGLLPDKPLVRRNE</sequence>
<evidence type="ECO:0000256" key="2">
    <source>
        <dbReference type="SAM" id="MobiDB-lite"/>
    </source>
</evidence>
<reference evidence="3 4" key="1">
    <citation type="submission" date="2020-07" db="EMBL/GenBank/DDBJ databases">
        <title>Comparative genomics of pyrophilous fungi reveals a link between fire events and developmental genes.</title>
        <authorList>
            <consortium name="DOE Joint Genome Institute"/>
            <person name="Steindorff A.S."/>
            <person name="Carver A."/>
            <person name="Calhoun S."/>
            <person name="Stillman K."/>
            <person name="Liu H."/>
            <person name="Lipzen A."/>
            <person name="Pangilinan J."/>
            <person name="Labutti K."/>
            <person name="Bruns T.D."/>
            <person name="Grigoriev I.V."/>
        </authorList>
    </citation>
    <scope>NUCLEOTIDE SEQUENCE [LARGE SCALE GENOMIC DNA]</scope>
    <source>
        <strain evidence="3 4">CBS 144469</strain>
    </source>
</reference>
<dbReference type="Proteomes" id="UP000521943">
    <property type="component" value="Unassembled WGS sequence"/>
</dbReference>
<dbReference type="EMBL" id="JACGCI010000168">
    <property type="protein sequence ID" value="KAF6742789.1"/>
    <property type="molecule type" value="Genomic_DNA"/>
</dbReference>
<comment type="caution">
    <text evidence="3">The sequence shown here is derived from an EMBL/GenBank/DDBJ whole genome shotgun (WGS) entry which is preliminary data.</text>
</comment>
<feature type="region of interest" description="Disordered" evidence="2">
    <location>
        <begin position="72"/>
        <end position="95"/>
    </location>
</feature>
<evidence type="ECO:0000256" key="1">
    <source>
        <dbReference type="SAM" id="Coils"/>
    </source>
</evidence>
<gene>
    <name evidence="3" type="ORF">DFP72DRAFT_859931</name>
</gene>